<sequence length="137" mass="16261">MSDTINILEIFNENFISSINNDNMDQKYQLLHDTEFKLNMIKKEFYEKIINEYGNSFQKLIVKINNKLLEDTAYAVETGIREKNCAYLIKKMRCNESLELKTHLCGRKPRIDVDNIRILEKPLDDDPYIILKQLQKN</sequence>
<reference evidence="1 2" key="1">
    <citation type="submission" date="2024-04" db="EMBL/GenBank/DDBJ databases">
        <title>Tritrichomonas musculus Genome.</title>
        <authorList>
            <person name="Alves-Ferreira E."/>
            <person name="Grigg M."/>
            <person name="Lorenzi H."/>
            <person name="Galac M."/>
        </authorList>
    </citation>
    <scope>NUCLEOTIDE SEQUENCE [LARGE SCALE GENOMIC DNA]</scope>
    <source>
        <strain evidence="1 2">EAF2021</strain>
    </source>
</reference>
<name>A0ABR2H7X7_9EUKA</name>
<organism evidence="1 2">
    <name type="scientific">Tritrichomonas musculus</name>
    <dbReference type="NCBI Taxonomy" id="1915356"/>
    <lineage>
        <taxon>Eukaryota</taxon>
        <taxon>Metamonada</taxon>
        <taxon>Parabasalia</taxon>
        <taxon>Tritrichomonadida</taxon>
        <taxon>Tritrichomonadidae</taxon>
        <taxon>Tritrichomonas</taxon>
    </lineage>
</organism>
<proteinExistence type="predicted"/>
<evidence type="ECO:0000313" key="2">
    <source>
        <dbReference type="Proteomes" id="UP001470230"/>
    </source>
</evidence>
<comment type="caution">
    <text evidence="1">The sequence shown here is derived from an EMBL/GenBank/DDBJ whole genome shotgun (WGS) entry which is preliminary data.</text>
</comment>
<dbReference type="EMBL" id="JAPFFF010000038">
    <property type="protein sequence ID" value="KAK8842299.1"/>
    <property type="molecule type" value="Genomic_DNA"/>
</dbReference>
<protein>
    <submittedName>
        <fullName evidence="1">Uncharacterized protein</fullName>
    </submittedName>
</protein>
<keyword evidence="2" id="KW-1185">Reference proteome</keyword>
<dbReference type="Proteomes" id="UP001470230">
    <property type="component" value="Unassembled WGS sequence"/>
</dbReference>
<accession>A0ABR2H7X7</accession>
<gene>
    <name evidence="1" type="ORF">M9Y10_025876</name>
</gene>
<evidence type="ECO:0000313" key="1">
    <source>
        <dbReference type="EMBL" id="KAK8842299.1"/>
    </source>
</evidence>